<dbReference type="RefSeq" id="WP_368846755.1">
    <property type="nucleotide sequence ID" value="NZ_CP194411.1"/>
</dbReference>
<proteinExistence type="predicted"/>
<keyword evidence="2" id="KW-1185">Reference proteome</keyword>
<dbReference type="Proteomes" id="UP001559623">
    <property type="component" value="Unassembled WGS sequence"/>
</dbReference>
<name>A0ABV3X4A1_9FIRM</name>
<evidence type="ECO:0000313" key="1">
    <source>
        <dbReference type="EMBL" id="MEX5285024.1"/>
    </source>
</evidence>
<evidence type="ECO:0000313" key="2">
    <source>
        <dbReference type="Proteomes" id="UP001559623"/>
    </source>
</evidence>
<gene>
    <name evidence="1" type="ORF">QCO44_05115</name>
</gene>
<comment type="caution">
    <text evidence="1">The sequence shown here is derived from an EMBL/GenBank/DDBJ whole genome shotgun (WGS) entry which is preliminary data.</text>
</comment>
<accession>A0ABV3X4A1</accession>
<dbReference type="EMBL" id="JARVLH010000003">
    <property type="protein sequence ID" value="MEX5285024.1"/>
    <property type="molecule type" value="Genomic_DNA"/>
</dbReference>
<sequence length="181" mass="20403">MITEKYLMRSLAMMRYFQGGIAMKKTLLLAGILVFIMSNISFGAELPKGTLTREQLTLGYIPIGATPQMVTQVYGQPDRIDDRNGMTYYYGKTLTFSFLGVGAASLYDITATADNGIETADGIGVGMLISKLYDVYGTPNYIRKDKDATRYWYYWERSPYAYFTFTAQNGKIVEISLHYAD</sequence>
<protein>
    <submittedName>
        <fullName evidence="1">Uncharacterized protein</fullName>
    </submittedName>
</protein>
<reference evidence="1 2" key="1">
    <citation type="submission" date="2023-04" db="EMBL/GenBank/DDBJ databases">
        <title>Genome Sequence of Selenomonas sputigena ATCC 33150.</title>
        <authorList>
            <person name="Miller D.P."/>
            <person name="Anvari S."/>
            <person name="Polson S.W."/>
            <person name="Macdonald M."/>
            <person name="Mcdowell J.V."/>
        </authorList>
    </citation>
    <scope>NUCLEOTIDE SEQUENCE [LARGE SCALE GENOMIC DNA]</scope>
    <source>
        <strain evidence="1 2">ATCC 33150</strain>
    </source>
</reference>
<organism evidence="1 2">
    <name type="scientific">Selenomonas sputigena</name>
    <dbReference type="NCBI Taxonomy" id="69823"/>
    <lineage>
        <taxon>Bacteria</taxon>
        <taxon>Bacillati</taxon>
        <taxon>Bacillota</taxon>
        <taxon>Negativicutes</taxon>
        <taxon>Selenomonadales</taxon>
        <taxon>Selenomonadaceae</taxon>
        <taxon>Selenomonas</taxon>
    </lineage>
</organism>